<organism evidence="2 3">
    <name type="scientific">Paramuricea clavata</name>
    <name type="common">Red gorgonian</name>
    <name type="synonym">Violescent sea-whip</name>
    <dbReference type="NCBI Taxonomy" id="317549"/>
    <lineage>
        <taxon>Eukaryota</taxon>
        <taxon>Metazoa</taxon>
        <taxon>Cnidaria</taxon>
        <taxon>Anthozoa</taxon>
        <taxon>Octocorallia</taxon>
        <taxon>Malacalcyonacea</taxon>
        <taxon>Plexauridae</taxon>
        <taxon>Paramuricea</taxon>
    </lineage>
</organism>
<sequence length="170" mass="19803">MVCAKQFLSDIQDLDQQFQSIHEQASELALNLEDSDLVDKDNEELEMHDDRVRENSSKLMYFTMRSKPDPKTSNTSLNANKDSDDKKRKFIERKRKRLNQDMKSAIIKVETAKQNTEKLDKDELNEHKAEFSELIKSLDQLISEIEQSISEPDNFQIDDSGKNWTETCAE</sequence>
<accession>A0A7D9EX21</accession>
<evidence type="ECO:0000313" key="2">
    <source>
        <dbReference type="EMBL" id="CAB4020359.1"/>
    </source>
</evidence>
<reference evidence="2" key="1">
    <citation type="submission" date="2020-04" db="EMBL/GenBank/DDBJ databases">
        <authorList>
            <person name="Alioto T."/>
            <person name="Alioto T."/>
            <person name="Gomez Garrido J."/>
        </authorList>
    </citation>
    <scope>NUCLEOTIDE SEQUENCE</scope>
    <source>
        <strain evidence="2">A484AB</strain>
    </source>
</reference>
<evidence type="ECO:0000256" key="1">
    <source>
        <dbReference type="SAM" id="MobiDB-lite"/>
    </source>
</evidence>
<feature type="compositionally biased region" description="Polar residues" evidence="1">
    <location>
        <begin position="71"/>
        <end position="80"/>
    </location>
</feature>
<dbReference type="EMBL" id="CACRXK020010915">
    <property type="protein sequence ID" value="CAB4020359.1"/>
    <property type="molecule type" value="Genomic_DNA"/>
</dbReference>
<dbReference type="Proteomes" id="UP001152795">
    <property type="component" value="Unassembled WGS sequence"/>
</dbReference>
<name>A0A7D9EX21_PARCT</name>
<comment type="caution">
    <text evidence="2">The sequence shown here is derived from an EMBL/GenBank/DDBJ whole genome shotgun (WGS) entry which is preliminary data.</text>
</comment>
<dbReference type="AlphaFoldDB" id="A0A7D9EX21"/>
<proteinExistence type="predicted"/>
<evidence type="ECO:0000313" key="3">
    <source>
        <dbReference type="Proteomes" id="UP001152795"/>
    </source>
</evidence>
<keyword evidence="3" id="KW-1185">Reference proteome</keyword>
<feature type="non-terminal residue" evidence="2">
    <location>
        <position position="170"/>
    </location>
</feature>
<feature type="region of interest" description="Disordered" evidence="1">
    <location>
        <begin position="64"/>
        <end position="89"/>
    </location>
</feature>
<protein>
    <submittedName>
        <fullName evidence="2">Uncharacterized protein</fullName>
    </submittedName>
</protein>
<gene>
    <name evidence="2" type="ORF">PACLA_8A004122</name>
</gene>